<dbReference type="SUPFAM" id="SSF53955">
    <property type="entry name" value="Lysozyme-like"/>
    <property type="match status" value="1"/>
</dbReference>
<dbReference type="InterPro" id="IPR023346">
    <property type="entry name" value="Lysozyme-like_dom_sf"/>
</dbReference>
<proteinExistence type="predicted"/>
<dbReference type="GO" id="GO:0016998">
    <property type="term" value="P:cell wall macromolecule catabolic process"/>
    <property type="evidence" value="ECO:0007669"/>
    <property type="project" value="InterPro"/>
</dbReference>
<dbReference type="GO" id="GO:0004568">
    <property type="term" value="F:chitinase activity"/>
    <property type="evidence" value="ECO:0007669"/>
    <property type="project" value="InterPro"/>
</dbReference>
<dbReference type="AlphaFoldDB" id="A0A2G9X151"/>
<keyword evidence="3" id="KW-1185">Reference proteome</keyword>
<reference evidence="2 3" key="1">
    <citation type="submission" date="2017-08" db="EMBL/GenBank/DDBJ databases">
        <title>Pleomorphomonas carboxidotrophicus sp. nov., a new mesophilic hydrogenogenic carboxidotroph.</title>
        <authorList>
            <person name="Esquivel-Elizondo S."/>
            <person name="Krajmalnik-Brown R."/>
            <person name="Maldonado J."/>
        </authorList>
    </citation>
    <scope>NUCLEOTIDE SEQUENCE [LARGE SCALE GENOMIC DNA]</scope>
    <source>
        <strain evidence="2 3">SVCO-16</strain>
    </source>
</reference>
<evidence type="ECO:0000313" key="2">
    <source>
        <dbReference type="EMBL" id="PIP00692.1"/>
    </source>
</evidence>
<accession>A0A2G9X151</accession>
<dbReference type="InterPro" id="IPR000726">
    <property type="entry name" value="Glyco_hydro_19_cat"/>
</dbReference>
<dbReference type="OrthoDB" id="3078754at2"/>
<protein>
    <recommendedName>
        <fullName evidence="1">Glycoside hydrolase family 19 catalytic domain-containing protein</fullName>
    </recommendedName>
</protein>
<dbReference type="RefSeq" id="WP_100078635.1">
    <property type="nucleotide sequence ID" value="NZ_NQVN01000001.1"/>
</dbReference>
<comment type="caution">
    <text evidence="2">The sequence shown here is derived from an EMBL/GenBank/DDBJ whole genome shotgun (WGS) entry which is preliminary data.</text>
</comment>
<dbReference type="EMBL" id="NQVN01000001">
    <property type="protein sequence ID" value="PIP00692.1"/>
    <property type="molecule type" value="Genomic_DNA"/>
</dbReference>
<feature type="domain" description="Glycoside hydrolase family 19 catalytic" evidence="1">
    <location>
        <begin position="47"/>
        <end position="132"/>
    </location>
</feature>
<evidence type="ECO:0000313" key="3">
    <source>
        <dbReference type="Proteomes" id="UP000231070"/>
    </source>
</evidence>
<name>A0A2G9X151_9HYPH</name>
<dbReference type="Gene3D" id="1.10.530.10">
    <property type="match status" value="1"/>
</dbReference>
<dbReference type="Pfam" id="PF00182">
    <property type="entry name" value="Glyco_hydro_19"/>
    <property type="match status" value="1"/>
</dbReference>
<evidence type="ECO:0000259" key="1">
    <source>
        <dbReference type="Pfam" id="PF00182"/>
    </source>
</evidence>
<dbReference type="GO" id="GO:0006032">
    <property type="term" value="P:chitin catabolic process"/>
    <property type="evidence" value="ECO:0007669"/>
    <property type="project" value="InterPro"/>
</dbReference>
<dbReference type="Proteomes" id="UP000231070">
    <property type="component" value="Unassembled WGS sequence"/>
</dbReference>
<organism evidence="2 3">
    <name type="scientific">Pleomorphomonas carboxyditropha</name>
    <dbReference type="NCBI Taxonomy" id="2023338"/>
    <lineage>
        <taxon>Bacteria</taxon>
        <taxon>Pseudomonadati</taxon>
        <taxon>Pseudomonadota</taxon>
        <taxon>Alphaproteobacteria</taxon>
        <taxon>Hyphomicrobiales</taxon>
        <taxon>Pleomorphomonadaceae</taxon>
        <taxon>Pleomorphomonas</taxon>
    </lineage>
</organism>
<gene>
    <name evidence="2" type="ORF">CJ014_00885</name>
</gene>
<sequence>MAFDDSKFWAEIREKRLFGTSISQSKVDGTSLIIRQAAKRSICLRYLAYALATAFHETATSMQPITEYGGRRYFDKYDSGKLAKALGNTQNLDGDGFVYRGRGYVQLTGQRNYSLAGSQLGIDLVKHPDLALDPEHAADIMFVGMSEGWFTGQKLSDYLDRTPPDYVSARRIINGTDCANKIAGYARIFEKALIAGGY</sequence>